<dbReference type="FunFam" id="1.10.287.130:FF:000001">
    <property type="entry name" value="Two-component sensor histidine kinase"/>
    <property type="match status" value="1"/>
</dbReference>
<dbReference type="EMBL" id="JADQTO010000015">
    <property type="protein sequence ID" value="MBG0565536.1"/>
    <property type="molecule type" value="Genomic_DNA"/>
</dbReference>
<dbReference type="CDD" id="cd00082">
    <property type="entry name" value="HisKA"/>
    <property type="match status" value="1"/>
</dbReference>
<keyword evidence="15" id="KW-1185">Reference proteome</keyword>
<evidence type="ECO:0000256" key="3">
    <source>
        <dbReference type="ARBA" id="ARBA00012438"/>
    </source>
</evidence>
<comment type="caution">
    <text evidence="14">The sequence shown here is derived from an EMBL/GenBank/DDBJ whole genome shotgun (WGS) entry which is preliminary data.</text>
</comment>
<evidence type="ECO:0000256" key="1">
    <source>
        <dbReference type="ARBA" id="ARBA00000085"/>
    </source>
</evidence>
<dbReference type="EC" id="2.7.13.3" evidence="3"/>
<dbReference type="GO" id="GO:0000155">
    <property type="term" value="F:phosphorelay sensor kinase activity"/>
    <property type="evidence" value="ECO:0007669"/>
    <property type="project" value="InterPro"/>
</dbReference>
<dbReference type="PROSITE" id="PS50885">
    <property type="entry name" value="HAMP"/>
    <property type="match status" value="1"/>
</dbReference>
<keyword evidence="4" id="KW-0597">Phosphoprotein</keyword>
<evidence type="ECO:0000256" key="5">
    <source>
        <dbReference type="ARBA" id="ARBA00022679"/>
    </source>
</evidence>
<evidence type="ECO:0000256" key="6">
    <source>
        <dbReference type="ARBA" id="ARBA00022692"/>
    </source>
</evidence>
<evidence type="ECO:0000259" key="13">
    <source>
        <dbReference type="PROSITE" id="PS50885"/>
    </source>
</evidence>
<dbReference type="InterPro" id="IPR036097">
    <property type="entry name" value="HisK_dim/P_sf"/>
</dbReference>
<dbReference type="InterPro" id="IPR003660">
    <property type="entry name" value="HAMP_dom"/>
</dbReference>
<keyword evidence="8 11" id="KW-1133">Transmembrane helix</keyword>
<dbReference type="CDD" id="cd00075">
    <property type="entry name" value="HATPase"/>
    <property type="match status" value="1"/>
</dbReference>
<dbReference type="SUPFAM" id="SSF47384">
    <property type="entry name" value="Homodimeric domain of signal transducing histidine kinase"/>
    <property type="match status" value="1"/>
</dbReference>
<dbReference type="PROSITE" id="PS50109">
    <property type="entry name" value="HIS_KIN"/>
    <property type="match status" value="1"/>
</dbReference>
<protein>
    <recommendedName>
        <fullName evidence="3">histidine kinase</fullName>
        <ecNumber evidence="3">2.7.13.3</ecNumber>
    </recommendedName>
</protein>
<dbReference type="InterPro" id="IPR004358">
    <property type="entry name" value="Sig_transdc_His_kin-like_C"/>
</dbReference>
<evidence type="ECO:0000313" key="15">
    <source>
        <dbReference type="Proteomes" id="UP000598146"/>
    </source>
</evidence>
<evidence type="ECO:0000313" key="14">
    <source>
        <dbReference type="EMBL" id="MBG0565536.1"/>
    </source>
</evidence>
<evidence type="ECO:0000256" key="10">
    <source>
        <dbReference type="ARBA" id="ARBA00023136"/>
    </source>
</evidence>
<dbReference type="PANTHER" id="PTHR45436">
    <property type="entry name" value="SENSOR HISTIDINE KINASE YKOH"/>
    <property type="match status" value="1"/>
</dbReference>
<name>A0A931CDY7_9ACTN</name>
<dbReference type="SUPFAM" id="SSF55874">
    <property type="entry name" value="ATPase domain of HSP90 chaperone/DNA topoisomerase II/histidine kinase"/>
    <property type="match status" value="1"/>
</dbReference>
<dbReference type="InterPro" id="IPR050428">
    <property type="entry name" value="TCS_sensor_his_kinase"/>
</dbReference>
<keyword evidence="7 14" id="KW-0418">Kinase</keyword>
<gene>
    <name evidence="14" type="ORF">I4J89_29190</name>
</gene>
<sequence>MSLRARLLLITAVLLVAGIVVSDAVVTAALRRHLVDRVDRQVRQFSQVMSRIDPNVLDVAVNARTRDLTSGLDLISTLAVVYLDSGGAVERSAQSGADETAPRFEESLGRAESGVPLTIDGWRAVVVPRSGGVGSVVVAASLSAIDGIVARVRLVCVITGLVVVTVLTGAGWLAIRAGLRPLRAIEQTATAIAAGNLAHRIPDAGPPNTEVARLTRVLNGMLAQIDGAFAARAESEARMRRFVADVSHELRTPLFGIKGSAELQLMRGTAGAGDVEHTMRRIDTEAGRLAALVEDLLLLARLDEPAAGTVLDPAPMDLRTLAADARHDLLALDPGRPVRLTGPDDGSAPAPALVLGDEARLRQVVVNLVGNVHAHTPPDAAVRIGVGRAGGEAVLEVADSGPGLSGPEAERVFERFYRADDSRTRGPASGAGLGLAIVRSLVAAHGGRVEVLPTPGGGVTFRVHLPWLSAEHSQEL</sequence>
<dbReference type="InterPro" id="IPR036890">
    <property type="entry name" value="HATPase_C_sf"/>
</dbReference>
<dbReference type="PANTHER" id="PTHR45436:SF5">
    <property type="entry name" value="SENSOR HISTIDINE KINASE TRCS"/>
    <property type="match status" value="1"/>
</dbReference>
<comment type="catalytic activity">
    <reaction evidence="1">
        <text>ATP + protein L-histidine = ADP + protein N-phospho-L-histidine.</text>
        <dbReference type="EC" id="2.7.13.3"/>
    </reaction>
</comment>
<evidence type="ECO:0000256" key="9">
    <source>
        <dbReference type="ARBA" id="ARBA00023012"/>
    </source>
</evidence>
<keyword evidence="5" id="KW-0808">Transferase</keyword>
<dbReference type="RefSeq" id="WP_196417307.1">
    <property type="nucleotide sequence ID" value="NZ_JADQTO010000015.1"/>
</dbReference>
<comment type="subcellular location">
    <subcellularLocation>
        <location evidence="2">Cell membrane</location>
    </subcellularLocation>
</comment>
<evidence type="ECO:0000256" key="11">
    <source>
        <dbReference type="SAM" id="Phobius"/>
    </source>
</evidence>
<dbReference type="CDD" id="cd06225">
    <property type="entry name" value="HAMP"/>
    <property type="match status" value="1"/>
</dbReference>
<dbReference type="InterPro" id="IPR005467">
    <property type="entry name" value="His_kinase_dom"/>
</dbReference>
<evidence type="ECO:0000256" key="8">
    <source>
        <dbReference type="ARBA" id="ARBA00022989"/>
    </source>
</evidence>
<dbReference type="SMART" id="SM00388">
    <property type="entry name" value="HisKA"/>
    <property type="match status" value="1"/>
</dbReference>
<dbReference type="Gene3D" id="1.10.287.130">
    <property type="match status" value="1"/>
</dbReference>
<dbReference type="SUPFAM" id="SSF158472">
    <property type="entry name" value="HAMP domain-like"/>
    <property type="match status" value="1"/>
</dbReference>
<feature type="domain" description="HAMP" evidence="13">
    <location>
        <begin position="176"/>
        <end position="230"/>
    </location>
</feature>
<keyword evidence="10 11" id="KW-0472">Membrane</keyword>
<dbReference type="Gene3D" id="6.10.340.10">
    <property type="match status" value="1"/>
</dbReference>
<dbReference type="AlphaFoldDB" id="A0A931CDY7"/>
<keyword evidence="9" id="KW-0902">Two-component regulatory system</keyword>
<evidence type="ECO:0000256" key="2">
    <source>
        <dbReference type="ARBA" id="ARBA00004236"/>
    </source>
</evidence>
<dbReference type="Pfam" id="PF00512">
    <property type="entry name" value="HisKA"/>
    <property type="match status" value="1"/>
</dbReference>
<evidence type="ECO:0000256" key="4">
    <source>
        <dbReference type="ARBA" id="ARBA00022553"/>
    </source>
</evidence>
<evidence type="ECO:0000256" key="7">
    <source>
        <dbReference type="ARBA" id="ARBA00022777"/>
    </source>
</evidence>
<dbReference type="InterPro" id="IPR003661">
    <property type="entry name" value="HisK_dim/P_dom"/>
</dbReference>
<feature type="transmembrane region" description="Helical" evidence="11">
    <location>
        <begin position="152"/>
        <end position="175"/>
    </location>
</feature>
<dbReference type="InterPro" id="IPR003594">
    <property type="entry name" value="HATPase_dom"/>
</dbReference>
<keyword evidence="6 11" id="KW-0812">Transmembrane</keyword>
<evidence type="ECO:0000259" key="12">
    <source>
        <dbReference type="PROSITE" id="PS50109"/>
    </source>
</evidence>
<dbReference type="Proteomes" id="UP000598146">
    <property type="component" value="Unassembled WGS sequence"/>
</dbReference>
<dbReference type="Pfam" id="PF00672">
    <property type="entry name" value="HAMP"/>
    <property type="match status" value="1"/>
</dbReference>
<dbReference type="SMART" id="SM00304">
    <property type="entry name" value="HAMP"/>
    <property type="match status" value="1"/>
</dbReference>
<organism evidence="14 15">
    <name type="scientific">Actinoplanes aureus</name>
    <dbReference type="NCBI Taxonomy" id="2792083"/>
    <lineage>
        <taxon>Bacteria</taxon>
        <taxon>Bacillati</taxon>
        <taxon>Actinomycetota</taxon>
        <taxon>Actinomycetes</taxon>
        <taxon>Micromonosporales</taxon>
        <taxon>Micromonosporaceae</taxon>
        <taxon>Actinoplanes</taxon>
    </lineage>
</organism>
<reference evidence="14" key="1">
    <citation type="submission" date="2020-11" db="EMBL/GenBank/DDBJ databases">
        <title>Isolation and identification of active actinomycetes.</title>
        <authorList>
            <person name="Sun X."/>
        </authorList>
    </citation>
    <scope>NUCLEOTIDE SEQUENCE</scope>
    <source>
        <strain evidence="14">NEAU-A11</strain>
    </source>
</reference>
<dbReference type="Gene3D" id="3.30.565.10">
    <property type="entry name" value="Histidine kinase-like ATPase, C-terminal domain"/>
    <property type="match status" value="1"/>
</dbReference>
<proteinExistence type="predicted"/>
<dbReference type="Pfam" id="PF02518">
    <property type="entry name" value="HATPase_c"/>
    <property type="match status" value="1"/>
</dbReference>
<dbReference type="PRINTS" id="PR00344">
    <property type="entry name" value="BCTRLSENSOR"/>
</dbReference>
<dbReference type="SMART" id="SM00387">
    <property type="entry name" value="HATPase_c"/>
    <property type="match status" value="1"/>
</dbReference>
<feature type="domain" description="Histidine kinase" evidence="12">
    <location>
        <begin position="245"/>
        <end position="469"/>
    </location>
</feature>
<accession>A0A931CDY7</accession>
<dbReference type="GO" id="GO:0005886">
    <property type="term" value="C:plasma membrane"/>
    <property type="evidence" value="ECO:0007669"/>
    <property type="project" value="UniProtKB-SubCell"/>
</dbReference>